<organism evidence="3 4">
    <name type="scientific">Enterovibrio nigricans DSM 22720</name>
    <dbReference type="NCBI Taxonomy" id="1121868"/>
    <lineage>
        <taxon>Bacteria</taxon>
        <taxon>Pseudomonadati</taxon>
        <taxon>Pseudomonadota</taxon>
        <taxon>Gammaproteobacteria</taxon>
        <taxon>Vibrionales</taxon>
        <taxon>Vibrionaceae</taxon>
        <taxon>Enterovibrio</taxon>
    </lineage>
</organism>
<dbReference type="Pfam" id="PF04183">
    <property type="entry name" value="IucA_IucC"/>
    <property type="match status" value="1"/>
</dbReference>
<comment type="similarity">
    <text evidence="1">Belongs to the IucA/IucC family.</text>
</comment>
<keyword evidence="4" id="KW-1185">Reference proteome</keyword>
<dbReference type="PANTHER" id="PTHR34384">
    <property type="entry name" value="L-2,3-DIAMINOPROPANOATE--CITRATE LIGASE"/>
    <property type="match status" value="1"/>
</dbReference>
<dbReference type="EMBL" id="FUXU01000119">
    <property type="protein sequence ID" value="SKA69641.1"/>
    <property type="molecule type" value="Genomic_DNA"/>
</dbReference>
<dbReference type="AlphaFoldDB" id="A0A1T4VYS3"/>
<dbReference type="InterPro" id="IPR007310">
    <property type="entry name" value="Aerobactin_biosyn_IucA/IucC_N"/>
</dbReference>
<evidence type="ECO:0000313" key="4">
    <source>
        <dbReference type="Proteomes" id="UP000190162"/>
    </source>
</evidence>
<protein>
    <submittedName>
        <fullName evidence="3">IucA / IucC family protein</fullName>
    </submittedName>
</protein>
<accession>A0A1T4VYS3</accession>
<proteinExistence type="inferred from homology"/>
<dbReference type="Proteomes" id="UP000190162">
    <property type="component" value="Unassembled WGS sequence"/>
</dbReference>
<evidence type="ECO:0000259" key="2">
    <source>
        <dbReference type="Pfam" id="PF04183"/>
    </source>
</evidence>
<feature type="domain" description="Aerobactin siderophore biosynthesis IucA/IucC N-terminal" evidence="2">
    <location>
        <begin position="162"/>
        <end position="328"/>
    </location>
</feature>
<gene>
    <name evidence="3" type="ORF">SAMN02745132_04481</name>
</gene>
<reference evidence="4" key="1">
    <citation type="submission" date="2017-02" db="EMBL/GenBank/DDBJ databases">
        <authorList>
            <person name="Varghese N."/>
            <person name="Submissions S."/>
        </authorList>
    </citation>
    <scope>NUCLEOTIDE SEQUENCE [LARGE SCALE GENOMIC DNA]</scope>
    <source>
        <strain evidence="4">DSM 22720</strain>
    </source>
</reference>
<sequence length="340" mass="38741">MERGACGELGEDIVSINAQETAEKASFQAFFNAYLKEVDAGTWSNEPRAELCWHGSTLNMSGAIVEVSLRHSSQSLLASIDYRTQVGCHSFKGVYLRSGEQLNCISFLEGQLQLIDSLYYASSGSTTQYKYEFIQRVLESHQLMARYISERWHDLSRRSLQFIDAEQALLFGHWQHPTPKSRQGMLGYHHQYYAPELKGQFKLHYFSVSRDLVRQRSAITVSAEDIINATLWIPSNVPADHVVLPMHPLQAQWLLHQDFVQSLMDQEKVIDLGAHGKRFTATSSVRSLYNADLQWMYKFSLPVKITNSLRVNKRAELDAGVVMATLYKKTGFGTLYPFSR</sequence>
<name>A0A1T4VYS3_9GAMM</name>
<dbReference type="InterPro" id="IPR037455">
    <property type="entry name" value="LucA/IucC-like"/>
</dbReference>
<dbReference type="PANTHER" id="PTHR34384:SF5">
    <property type="entry name" value="L-2,3-DIAMINOPROPANOATE--CITRATE LIGASE"/>
    <property type="match status" value="1"/>
</dbReference>
<dbReference type="OrthoDB" id="495728at2"/>
<evidence type="ECO:0000256" key="1">
    <source>
        <dbReference type="ARBA" id="ARBA00007832"/>
    </source>
</evidence>
<dbReference type="GO" id="GO:0019290">
    <property type="term" value="P:siderophore biosynthetic process"/>
    <property type="evidence" value="ECO:0007669"/>
    <property type="project" value="InterPro"/>
</dbReference>
<evidence type="ECO:0000313" key="3">
    <source>
        <dbReference type="EMBL" id="SKA69641.1"/>
    </source>
</evidence>